<dbReference type="InterPro" id="IPR036812">
    <property type="entry name" value="NAD(P)_OxRdtase_dom_sf"/>
</dbReference>
<dbReference type="InterPro" id="IPR020471">
    <property type="entry name" value="AKR"/>
</dbReference>
<evidence type="ECO:0000256" key="1">
    <source>
        <dbReference type="ARBA" id="ARBA00023002"/>
    </source>
</evidence>
<dbReference type="Proteomes" id="UP000215355">
    <property type="component" value="Chromosome 1"/>
</dbReference>
<dbReference type="SUPFAM" id="SSF51430">
    <property type="entry name" value="NAD(P)-linked oxidoreductase"/>
    <property type="match status" value="1"/>
</dbReference>
<proteinExistence type="predicted"/>
<dbReference type="EC" id="1.1.1.-" evidence="3"/>
<dbReference type="GO" id="GO:0005829">
    <property type="term" value="C:cytosol"/>
    <property type="evidence" value="ECO:0007669"/>
    <property type="project" value="TreeGrafter"/>
</dbReference>
<accession>A0AAJ5C0F3</accession>
<dbReference type="PANTHER" id="PTHR43364:SF6">
    <property type="entry name" value="OXIDOREDUCTASE-RELATED"/>
    <property type="match status" value="1"/>
</dbReference>
<dbReference type="KEGG" id="smiz:4412673_02230"/>
<dbReference type="AlphaFoldDB" id="A0AAJ5C0F3"/>
<organism evidence="3 4">
    <name type="scientific">Sphingobacterium mizutaii</name>
    <dbReference type="NCBI Taxonomy" id="1010"/>
    <lineage>
        <taxon>Bacteria</taxon>
        <taxon>Pseudomonadati</taxon>
        <taxon>Bacteroidota</taxon>
        <taxon>Sphingobacteriia</taxon>
        <taxon>Sphingobacteriales</taxon>
        <taxon>Sphingobacteriaceae</taxon>
        <taxon>Sphingobacterium</taxon>
    </lineage>
</organism>
<dbReference type="FunFam" id="3.20.20.100:FF:000004">
    <property type="entry name" value="Oxidoreductase, aldo/keto reductase"/>
    <property type="match status" value="1"/>
</dbReference>
<evidence type="ECO:0000313" key="3">
    <source>
        <dbReference type="EMBL" id="SNV50979.1"/>
    </source>
</evidence>
<evidence type="ECO:0000313" key="4">
    <source>
        <dbReference type="Proteomes" id="UP000215355"/>
    </source>
</evidence>
<name>A0AAJ5C0F3_9SPHI</name>
<keyword evidence="1 3" id="KW-0560">Oxidoreductase</keyword>
<dbReference type="CDD" id="cd19081">
    <property type="entry name" value="AKR_AKR9C1"/>
    <property type="match status" value="1"/>
</dbReference>
<dbReference type="PANTHER" id="PTHR43364">
    <property type="entry name" value="NADH-SPECIFIC METHYLGLYOXAL REDUCTASE-RELATED"/>
    <property type="match status" value="1"/>
</dbReference>
<dbReference type="InterPro" id="IPR023210">
    <property type="entry name" value="NADP_OxRdtase_dom"/>
</dbReference>
<dbReference type="Gene3D" id="3.20.20.100">
    <property type="entry name" value="NADP-dependent oxidoreductase domain"/>
    <property type="match status" value="1"/>
</dbReference>
<dbReference type="RefSeq" id="WP_093096738.1">
    <property type="nucleotide sequence ID" value="NZ_FNGK01000001.1"/>
</dbReference>
<protein>
    <submittedName>
        <fullName evidence="3">Aldo-keto reductase</fullName>
        <ecNumber evidence="3">1.1.1.-</ecNumber>
    </submittedName>
</protein>
<dbReference type="GO" id="GO:0016491">
    <property type="term" value="F:oxidoreductase activity"/>
    <property type="evidence" value="ECO:0007669"/>
    <property type="project" value="UniProtKB-KW"/>
</dbReference>
<dbReference type="EMBL" id="LT906468">
    <property type="protein sequence ID" value="SNV50979.1"/>
    <property type="molecule type" value="Genomic_DNA"/>
</dbReference>
<evidence type="ECO:0000259" key="2">
    <source>
        <dbReference type="Pfam" id="PF00248"/>
    </source>
</evidence>
<feature type="domain" description="NADP-dependent oxidoreductase" evidence="2">
    <location>
        <begin position="16"/>
        <end position="316"/>
    </location>
</feature>
<sequence>MEKSVQLAHSDLNIVPIIFGGNVFGWTLDEKQSFEILDGFLDLGFDAIDTANNYSHWVPGNVGGESETIIGNWSKERKNRDKIVLMTKVGGRFSYDSKKNTSASYIKEQVELSLKRLQTDYIDLYQTHYDDTTTPVEETLRAYDDLVKEGKVRYIGASNISTDRLVESLDTSSKLSLPQYISLQPEYNLYDREKYEHEYEATVKEYGLAVIPYYSLASGFLSGKYLTDDDFSKSARGEGIEKRYWNERGKRIVAALNEVASAYRTSASSVALAWLLAQPSITAPIASATKDAHLQSFVAALQLRLGEEAIEKLNDASRY</sequence>
<dbReference type="InterPro" id="IPR050523">
    <property type="entry name" value="AKR_Detox_Biosynth"/>
</dbReference>
<reference evidence="3 4" key="1">
    <citation type="submission" date="2017-06" db="EMBL/GenBank/DDBJ databases">
        <authorList>
            <consortium name="Pathogen Informatics"/>
        </authorList>
    </citation>
    <scope>NUCLEOTIDE SEQUENCE [LARGE SCALE GENOMIC DNA]</scope>
    <source>
        <strain evidence="3 4">NCTC12149</strain>
    </source>
</reference>
<dbReference type="Pfam" id="PF00248">
    <property type="entry name" value="Aldo_ket_red"/>
    <property type="match status" value="1"/>
</dbReference>
<dbReference type="PRINTS" id="PR00069">
    <property type="entry name" value="ALDKETRDTASE"/>
</dbReference>
<gene>
    <name evidence="3" type="primary">iolS_2</name>
    <name evidence="3" type="ORF">SAMEA4412673_02230</name>
</gene>